<keyword evidence="6" id="KW-0539">Nucleus</keyword>
<evidence type="ECO:0000256" key="2">
    <source>
        <dbReference type="ARBA" id="ARBA00006661"/>
    </source>
</evidence>
<dbReference type="Pfam" id="PF09494">
    <property type="entry name" value="Slx4"/>
    <property type="match status" value="1"/>
</dbReference>
<comment type="similarity">
    <text evidence="2">Belongs to the SLX4 family.</text>
</comment>
<evidence type="ECO:0000256" key="6">
    <source>
        <dbReference type="ARBA" id="ARBA00023242"/>
    </source>
</evidence>
<comment type="caution">
    <text evidence="9">The sequence shown here is derived from an EMBL/GenBank/DDBJ whole genome shotgun (WGS) entry which is preliminary data.</text>
</comment>
<evidence type="ECO:0000313" key="9">
    <source>
        <dbReference type="EMBL" id="KAF2090326.1"/>
    </source>
</evidence>
<dbReference type="Proteomes" id="UP000799776">
    <property type="component" value="Unassembled WGS sequence"/>
</dbReference>
<proteinExistence type="inferred from homology"/>
<feature type="region of interest" description="Disordered" evidence="8">
    <location>
        <begin position="681"/>
        <end position="707"/>
    </location>
</feature>
<protein>
    <recommendedName>
        <fullName evidence="7">Structure-specific endonuclease subunit SLX4</fullName>
    </recommendedName>
</protein>
<gene>
    <name evidence="9" type="ORF">K490DRAFT_54718</name>
</gene>
<feature type="region of interest" description="Disordered" evidence="8">
    <location>
        <begin position="482"/>
        <end position="504"/>
    </location>
</feature>
<comment type="subcellular location">
    <subcellularLocation>
        <location evidence="1">Nucleus</location>
    </subcellularLocation>
</comment>
<feature type="compositionally biased region" description="Low complexity" evidence="8">
    <location>
        <begin position="37"/>
        <end position="52"/>
    </location>
</feature>
<dbReference type="GO" id="GO:0033557">
    <property type="term" value="C:Slx1-Slx4 complex"/>
    <property type="evidence" value="ECO:0007669"/>
    <property type="project" value="InterPro"/>
</dbReference>
<reference evidence="9" key="1">
    <citation type="journal article" date="2020" name="Stud. Mycol.">
        <title>101 Dothideomycetes genomes: a test case for predicting lifestyles and emergence of pathogens.</title>
        <authorList>
            <person name="Haridas S."/>
            <person name="Albert R."/>
            <person name="Binder M."/>
            <person name="Bloem J."/>
            <person name="Labutti K."/>
            <person name="Salamov A."/>
            <person name="Andreopoulos B."/>
            <person name="Baker S."/>
            <person name="Barry K."/>
            <person name="Bills G."/>
            <person name="Bluhm B."/>
            <person name="Cannon C."/>
            <person name="Castanera R."/>
            <person name="Culley D."/>
            <person name="Daum C."/>
            <person name="Ezra D."/>
            <person name="Gonzalez J."/>
            <person name="Henrissat B."/>
            <person name="Kuo A."/>
            <person name="Liang C."/>
            <person name="Lipzen A."/>
            <person name="Lutzoni F."/>
            <person name="Magnuson J."/>
            <person name="Mondo S."/>
            <person name="Nolan M."/>
            <person name="Ohm R."/>
            <person name="Pangilinan J."/>
            <person name="Park H.-J."/>
            <person name="Ramirez L."/>
            <person name="Alfaro M."/>
            <person name="Sun H."/>
            <person name="Tritt A."/>
            <person name="Yoshinaga Y."/>
            <person name="Zwiers L.-H."/>
            <person name="Turgeon B."/>
            <person name="Goodwin S."/>
            <person name="Spatafora J."/>
            <person name="Crous P."/>
            <person name="Grigoriev I."/>
        </authorList>
    </citation>
    <scope>NUCLEOTIDE SEQUENCE</scope>
    <source>
        <strain evidence="9">CBS 121410</strain>
    </source>
</reference>
<keyword evidence="5" id="KW-0234">DNA repair</keyword>
<dbReference type="AlphaFoldDB" id="A0A9P4LX83"/>
<feature type="compositionally biased region" description="Basic and acidic residues" evidence="8">
    <location>
        <begin position="346"/>
        <end position="360"/>
    </location>
</feature>
<evidence type="ECO:0000256" key="8">
    <source>
        <dbReference type="SAM" id="MobiDB-lite"/>
    </source>
</evidence>
<evidence type="ECO:0000256" key="7">
    <source>
        <dbReference type="ARBA" id="ARBA00029496"/>
    </source>
</evidence>
<feature type="region of interest" description="Disordered" evidence="8">
    <location>
        <begin position="24"/>
        <end position="52"/>
    </location>
</feature>
<organism evidence="9 10">
    <name type="scientific">Saccharata proteae CBS 121410</name>
    <dbReference type="NCBI Taxonomy" id="1314787"/>
    <lineage>
        <taxon>Eukaryota</taxon>
        <taxon>Fungi</taxon>
        <taxon>Dikarya</taxon>
        <taxon>Ascomycota</taxon>
        <taxon>Pezizomycotina</taxon>
        <taxon>Dothideomycetes</taxon>
        <taxon>Dothideomycetes incertae sedis</taxon>
        <taxon>Botryosphaeriales</taxon>
        <taxon>Saccharataceae</taxon>
        <taxon>Saccharata</taxon>
    </lineage>
</organism>
<evidence type="ECO:0000256" key="5">
    <source>
        <dbReference type="ARBA" id="ARBA00023204"/>
    </source>
</evidence>
<dbReference type="InterPro" id="IPR018574">
    <property type="entry name" value="Structure-sp_endonuc_su_Slx4"/>
</dbReference>
<evidence type="ECO:0000313" key="10">
    <source>
        <dbReference type="Proteomes" id="UP000799776"/>
    </source>
</evidence>
<keyword evidence="10" id="KW-1185">Reference proteome</keyword>
<accession>A0A9P4LX83</accession>
<keyword evidence="3" id="KW-0227">DNA damage</keyword>
<dbReference type="GO" id="GO:0006310">
    <property type="term" value="P:DNA recombination"/>
    <property type="evidence" value="ECO:0007669"/>
    <property type="project" value="UniProtKB-KW"/>
</dbReference>
<dbReference type="OrthoDB" id="5349119at2759"/>
<name>A0A9P4LX83_9PEZI</name>
<dbReference type="GO" id="GO:0006260">
    <property type="term" value="P:DNA replication"/>
    <property type="evidence" value="ECO:0007669"/>
    <property type="project" value="InterPro"/>
</dbReference>
<dbReference type="GO" id="GO:0006281">
    <property type="term" value="P:DNA repair"/>
    <property type="evidence" value="ECO:0007669"/>
    <property type="project" value="UniProtKB-KW"/>
</dbReference>
<evidence type="ECO:0000256" key="3">
    <source>
        <dbReference type="ARBA" id="ARBA00022763"/>
    </source>
</evidence>
<feature type="compositionally biased region" description="Basic residues" evidence="8">
    <location>
        <begin position="781"/>
        <end position="797"/>
    </location>
</feature>
<feature type="compositionally biased region" description="Polar residues" evidence="8">
    <location>
        <begin position="681"/>
        <end position="691"/>
    </location>
</feature>
<evidence type="ECO:0000256" key="4">
    <source>
        <dbReference type="ARBA" id="ARBA00023172"/>
    </source>
</evidence>
<feature type="region of interest" description="Disordered" evidence="8">
    <location>
        <begin position="779"/>
        <end position="810"/>
    </location>
</feature>
<evidence type="ECO:0000256" key="1">
    <source>
        <dbReference type="ARBA" id="ARBA00004123"/>
    </source>
</evidence>
<keyword evidence="4" id="KW-0233">DNA recombination</keyword>
<feature type="region of interest" description="Disordered" evidence="8">
    <location>
        <begin position="284"/>
        <end position="389"/>
    </location>
</feature>
<sequence>MTTTDLVILSSSPPKGLIICDSDEERNITPPRPQAILPQSSSPELPSLSAILSRRTDIPAALKSGSKAAQPPQGVDLGFLSAANLVKEQGPGLGKGSPRVEDRAPSVHDDEQLAEPKSAGKLKKVTKRTNTTRVKPKDDLAAKKPRNRKGKGTADVLAEEDGPQSGAYGSNQVRSDPVVGGELANNENPIVGPEPKSVKPRARKAKTVASVVTGKDGSTLVPTKAKKQTRKKATEADAVSAKPARNESGEALTKRRKIEVLGLPENQARTIAKPKMTNFDQLIDHAMTPAVPENSESPAKKDKAARKKPRTITDLATSAYRPDVPKAADSTKSANISKFFAPQKPVSEKPQPEDETEPPKPKRKRAPRQKSPVKKDGVTKPGKAAAKTKNIVKLVSEKLLSPETAKRRMDAQDILFGTSSQLAREDSPTFVRALQQAMQESDAAALGRCGELESLHLRPRPLGSGFSLVGKRRGLWAAAARDEEDTVTDGGVDLPPSPAALPTADVDTAAPISSEEDPLQQDDPPQMESIEIRSSSPPTGLAKEVLRPFDQLLPRTSNDDSHDNTRQVPAFCPPRGDEFDDLPSAQPVEPSSDFMDIDDIEDSELPAHNVFPAMSGPFTLKDAFGLERNALQIDLGDNQSCNRAANLCHQLIRSTTNAPSRSPSQSLPFAFALCHIPIRSTTKAPSRSSSQKLDRATKRRHLPIRSTTNAPNRVALELLSDLRNGVFCRISAAIKGASPTTDPSRPGWWERILLYDPVVVEDLTGWLNGAGVRILVGGKAGRAKAGPKKKKKGKGKGGNKGGGRVDGAEEGVEVEVEVEAEVDAVEQERQTELHELPAWIVQKWCEEHSVCCVYRESLRNGKRSRW</sequence>
<feature type="region of interest" description="Disordered" evidence="8">
    <location>
        <begin position="88"/>
        <end position="255"/>
    </location>
</feature>
<dbReference type="EMBL" id="ML978713">
    <property type="protein sequence ID" value="KAF2090326.1"/>
    <property type="molecule type" value="Genomic_DNA"/>
</dbReference>
<feature type="compositionally biased region" description="Basic and acidic residues" evidence="8">
    <location>
        <begin position="98"/>
        <end position="111"/>
    </location>
</feature>
<feature type="compositionally biased region" description="Basic residues" evidence="8">
    <location>
        <begin position="361"/>
        <end position="372"/>
    </location>
</feature>